<reference evidence="1 2" key="1">
    <citation type="submission" date="2017-02" db="EMBL/GenBank/DDBJ databases">
        <authorList>
            <person name="Peterson S.W."/>
        </authorList>
    </citation>
    <scope>NUCLEOTIDE SEQUENCE [LARGE SCALE GENOMIC DNA]</scope>
    <source>
        <strain evidence="1 2">ATCC 51222</strain>
    </source>
</reference>
<dbReference type="GO" id="GO:0000287">
    <property type="term" value="F:magnesium ion binding"/>
    <property type="evidence" value="ECO:0007669"/>
    <property type="project" value="InterPro"/>
</dbReference>
<dbReference type="RefSeq" id="WP_341465264.1">
    <property type="nucleotide sequence ID" value="NZ_FUWW01000025.1"/>
</dbReference>
<dbReference type="GO" id="GO:0005737">
    <property type="term" value="C:cytoplasm"/>
    <property type="evidence" value="ECO:0007669"/>
    <property type="project" value="InterPro"/>
</dbReference>
<keyword evidence="1" id="KW-0418">Kinase</keyword>
<dbReference type="AlphaFoldDB" id="A0A1T4NN59"/>
<dbReference type="GO" id="GO:0004427">
    <property type="term" value="F:inorganic diphosphate phosphatase activity"/>
    <property type="evidence" value="ECO:0007669"/>
    <property type="project" value="InterPro"/>
</dbReference>
<dbReference type="Gene3D" id="3.40.50.300">
    <property type="entry name" value="P-loop containing nucleotide triphosphate hydrolases"/>
    <property type="match status" value="1"/>
</dbReference>
<dbReference type="GO" id="GO:0016301">
    <property type="term" value="F:kinase activity"/>
    <property type="evidence" value="ECO:0007669"/>
    <property type="project" value="UniProtKB-KW"/>
</dbReference>
<dbReference type="GO" id="GO:0006796">
    <property type="term" value="P:phosphate-containing compound metabolic process"/>
    <property type="evidence" value="ECO:0007669"/>
    <property type="project" value="InterPro"/>
</dbReference>
<dbReference type="InterPro" id="IPR036649">
    <property type="entry name" value="Pyrophosphatase_sf"/>
</dbReference>
<dbReference type="InterPro" id="IPR052922">
    <property type="entry name" value="Cytidylate_Kinase-2"/>
</dbReference>
<protein>
    <submittedName>
        <fullName evidence="1">Adenylate kinase</fullName>
    </submittedName>
</protein>
<proteinExistence type="predicted"/>
<evidence type="ECO:0000313" key="1">
    <source>
        <dbReference type="EMBL" id="SJZ80643.1"/>
    </source>
</evidence>
<evidence type="ECO:0000313" key="2">
    <source>
        <dbReference type="Proteomes" id="UP000190657"/>
    </source>
</evidence>
<accession>A0A1T4NN59</accession>
<dbReference type="InterPro" id="IPR027417">
    <property type="entry name" value="P-loop_NTPase"/>
</dbReference>
<dbReference type="Gene3D" id="3.90.80.10">
    <property type="entry name" value="Inorganic pyrophosphatase"/>
    <property type="match status" value="1"/>
</dbReference>
<dbReference type="PANTHER" id="PTHR37816:SF3">
    <property type="entry name" value="MODULATES DNA TOPOLOGY"/>
    <property type="match status" value="1"/>
</dbReference>
<keyword evidence="2" id="KW-1185">Reference proteome</keyword>
<dbReference type="PANTHER" id="PTHR37816">
    <property type="entry name" value="YALI0E33011P"/>
    <property type="match status" value="1"/>
</dbReference>
<keyword evidence="1" id="KW-0808">Transferase</keyword>
<dbReference type="Proteomes" id="UP000190657">
    <property type="component" value="Unassembled WGS sequence"/>
</dbReference>
<dbReference type="STRING" id="290054.SAMN02745114_01655"/>
<name>A0A1T4NN59_9FIRM</name>
<sequence>MFDYKRVVVIGCPGAGKSTFSRKLHAVTNLPLFHLDALYWNKDCTHITRAELIEKQIKIFATDSFIIDGNFISTLELRIKEADVVFIFDLPTETCIDGAKKRKGNRPEMPCQLPSNDKLIDFIKRFNVDVMPKINELFEKYNSNVVTFHSHSEADEYIENLKRVTVKIDRPMGSFHPEHKDLFYPINYGYIEGIFAGDGEEQDAYILGINEPVAEFSGKVIAVVHRADDVEDKWIVVPDGVTFTVDEIEEAVHFQEKYFSHTIELI</sequence>
<dbReference type="SUPFAM" id="SSF50324">
    <property type="entry name" value="Inorganic pyrophosphatase"/>
    <property type="match status" value="1"/>
</dbReference>
<organism evidence="1 2">
    <name type="scientific">Eubacterium coprostanoligenes</name>
    <dbReference type="NCBI Taxonomy" id="290054"/>
    <lineage>
        <taxon>Bacteria</taxon>
        <taxon>Bacillati</taxon>
        <taxon>Bacillota</taxon>
        <taxon>Clostridia</taxon>
        <taxon>Eubacteriales</taxon>
        <taxon>Eubacteriaceae</taxon>
        <taxon>Eubacterium</taxon>
    </lineage>
</organism>
<gene>
    <name evidence="1" type="ORF">SAMN02745114_01655</name>
</gene>
<dbReference type="SUPFAM" id="SSF52540">
    <property type="entry name" value="P-loop containing nucleoside triphosphate hydrolases"/>
    <property type="match status" value="1"/>
</dbReference>
<dbReference type="EMBL" id="FUWW01000025">
    <property type="protein sequence ID" value="SJZ80643.1"/>
    <property type="molecule type" value="Genomic_DNA"/>
</dbReference>